<protein>
    <submittedName>
        <fullName evidence="3">Uncharacterized protein</fullName>
    </submittedName>
</protein>
<feature type="transmembrane region" description="Helical" evidence="2">
    <location>
        <begin position="169"/>
        <end position="189"/>
    </location>
</feature>
<sequence>MSSQLSGIPSSSRQDAHFGFPSTQKLEMALRKASKKAVEYEGQMRDVEATLSHHLAEFRTFDSDVQQTMHTLRVNSNRVDRASNVQVPRIEEELDESMETLVKLGAELPVIQSQVNCIADVYLSGHETARILVSELDWLNTDFYERWRRIIFTSTSPVSWRWKAIMRTLFIVSFMACFWLLWIAVAGAYRAHRHRLVWGDKLMS</sequence>
<keyword evidence="1" id="KW-0175">Coiled coil</keyword>
<evidence type="ECO:0000313" key="3">
    <source>
        <dbReference type="EMBL" id="KAF7770927.1"/>
    </source>
</evidence>
<accession>A0A8H7KDS0</accession>
<dbReference type="Proteomes" id="UP000629468">
    <property type="component" value="Unassembled WGS sequence"/>
</dbReference>
<evidence type="ECO:0000256" key="1">
    <source>
        <dbReference type="SAM" id="Coils"/>
    </source>
</evidence>
<keyword evidence="2" id="KW-0812">Transmembrane</keyword>
<keyword evidence="2" id="KW-0472">Membrane</keyword>
<reference evidence="3 4" key="1">
    <citation type="journal article" name="Sci. Rep.">
        <title>Telomere-to-telomere assembled and centromere annotated genomes of the two main subspecies of the button mushroom Agaricus bisporus reveal especially polymorphic chromosome ends.</title>
        <authorList>
            <person name="Sonnenberg A.S.M."/>
            <person name="Sedaghat-Telgerd N."/>
            <person name="Lavrijssen B."/>
            <person name="Ohm R.A."/>
            <person name="Hendrickx P.M."/>
            <person name="Scholtmeijer K."/>
            <person name="Baars J.J.P."/>
            <person name="van Peer A."/>
        </authorList>
    </citation>
    <scope>NUCLEOTIDE SEQUENCE [LARGE SCALE GENOMIC DNA]</scope>
    <source>
        <strain evidence="3 4">H119_p4</strain>
    </source>
</reference>
<gene>
    <name evidence="3" type="ORF">Agabi119p4_6901</name>
</gene>
<feature type="coiled-coil region" evidence="1">
    <location>
        <begin position="23"/>
        <end position="50"/>
    </location>
</feature>
<organism evidence="3 4">
    <name type="scientific">Agaricus bisporus var. burnettii</name>
    <dbReference type="NCBI Taxonomy" id="192524"/>
    <lineage>
        <taxon>Eukaryota</taxon>
        <taxon>Fungi</taxon>
        <taxon>Dikarya</taxon>
        <taxon>Basidiomycota</taxon>
        <taxon>Agaricomycotina</taxon>
        <taxon>Agaricomycetes</taxon>
        <taxon>Agaricomycetidae</taxon>
        <taxon>Agaricales</taxon>
        <taxon>Agaricineae</taxon>
        <taxon>Agaricaceae</taxon>
        <taxon>Agaricus</taxon>
    </lineage>
</organism>
<keyword evidence="2" id="KW-1133">Transmembrane helix</keyword>
<name>A0A8H7KDS0_AGABI</name>
<evidence type="ECO:0000313" key="4">
    <source>
        <dbReference type="Proteomes" id="UP000629468"/>
    </source>
</evidence>
<evidence type="ECO:0000256" key="2">
    <source>
        <dbReference type="SAM" id="Phobius"/>
    </source>
</evidence>
<dbReference type="AlphaFoldDB" id="A0A8H7KDS0"/>
<comment type="caution">
    <text evidence="3">The sequence shown here is derived from an EMBL/GenBank/DDBJ whole genome shotgun (WGS) entry which is preliminary data.</text>
</comment>
<dbReference type="EMBL" id="JABXXO010000009">
    <property type="protein sequence ID" value="KAF7770927.1"/>
    <property type="molecule type" value="Genomic_DNA"/>
</dbReference>
<proteinExistence type="predicted"/>